<evidence type="ECO:0000256" key="12">
    <source>
        <dbReference type="RuleBase" id="RU010713"/>
    </source>
</evidence>
<keyword evidence="11 12" id="KW-0407">Ion channel</keyword>
<evidence type="ECO:0000256" key="8">
    <source>
        <dbReference type="ARBA" id="ARBA00022989"/>
    </source>
</evidence>
<evidence type="ECO:0000256" key="3">
    <source>
        <dbReference type="ARBA" id="ARBA00022448"/>
    </source>
</evidence>
<evidence type="ECO:0000256" key="6">
    <source>
        <dbReference type="ARBA" id="ARBA00022868"/>
    </source>
</evidence>
<evidence type="ECO:0000256" key="1">
    <source>
        <dbReference type="ARBA" id="ARBA00004610"/>
    </source>
</evidence>
<evidence type="ECO:0000256" key="9">
    <source>
        <dbReference type="ARBA" id="ARBA00023065"/>
    </source>
</evidence>
<keyword evidence="10 12" id="KW-0472">Membrane</keyword>
<name>A0A9P0A4V8_BEMTA</name>
<keyword evidence="8 12" id="KW-1133">Transmembrane helix</keyword>
<dbReference type="AlphaFoldDB" id="A0A9P0A4V8"/>
<organism evidence="13 14">
    <name type="scientific">Bemisia tabaci</name>
    <name type="common">Sweetpotato whitefly</name>
    <name type="synonym">Aleurodes tabaci</name>
    <dbReference type="NCBI Taxonomy" id="7038"/>
    <lineage>
        <taxon>Eukaryota</taxon>
        <taxon>Metazoa</taxon>
        <taxon>Ecdysozoa</taxon>
        <taxon>Arthropoda</taxon>
        <taxon>Hexapoda</taxon>
        <taxon>Insecta</taxon>
        <taxon>Pterygota</taxon>
        <taxon>Neoptera</taxon>
        <taxon>Paraneoptera</taxon>
        <taxon>Hemiptera</taxon>
        <taxon>Sternorrhyncha</taxon>
        <taxon>Aleyrodoidea</taxon>
        <taxon>Aleyrodidae</taxon>
        <taxon>Aleyrodinae</taxon>
        <taxon>Bemisia</taxon>
    </lineage>
</organism>
<keyword evidence="6" id="KW-0303">Gap junction</keyword>
<dbReference type="InterPro" id="IPR000990">
    <property type="entry name" value="Innexin"/>
</dbReference>
<dbReference type="GO" id="GO:0007602">
    <property type="term" value="P:phototransduction"/>
    <property type="evidence" value="ECO:0007669"/>
    <property type="project" value="TreeGrafter"/>
</dbReference>
<proteinExistence type="inferred from homology"/>
<dbReference type="PROSITE" id="PS51013">
    <property type="entry name" value="PANNEXIN"/>
    <property type="match status" value="1"/>
</dbReference>
<sequence>MISFVKDIDHFKFIWSHGDVKIDTWVSSLHYRLTVALLLVLFGIACNQQYFGEPIQCVNDKNSNLPVKVMNNYCFVTSTYTIIKSTESSHQSSNLPPHSEIPDKSETRLHFYYQWVPLMLLLQAVLFRLPYIGWETWEGGLLRGLTTNINDQQKLRILAKYIVQRINTHQVWLSGFILCEMFTFLNLVGVIMMTHYLLGGYFLAYGVELLRFSLGPHFESIGLNSLLSNGKNPAETLFPKLTKCTLQRYGPSGGIQNHDFLCVMTLNVVNEKIFAVLWFWYLLLLIVNGFNLAWRFVSYLTVVSCAGSASNAKNRIMLFASCLPSIKDPNFYQFVSKKFFYSDWMVLSFLQQNLPTTLFLQLTREVTALCKK</sequence>
<keyword evidence="7" id="KW-0965">Cell junction</keyword>
<keyword evidence="14" id="KW-1185">Reference proteome</keyword>
<evidence type="ECO:0000256" key="4">
    <source>
        <dbReference type="ARBA" id="ARBA00022475"/>
    </source>
</evidence>
<keyword evidence="5 12" id="KW-0812">Transmembrane</keyword>
<evidence type="ECO:0000256" key="10">
    <source>
        <dbReference type="ARBA" id="ARBA00023136"/>
    </source>
</evidence>
<comment type="function">
    <text evidence="12">Structural component of the gap junctions.</text>
</comment>
<comment type="subcellular location">
    <subcellularLocation>
        <location evidence="1">Cell junction</location>
        <location evidence="1">Gap junction</location>
    </subcellularLocation>
    <subcellularLocation>
        <location evidence="2 12">Cell membrane</location>
        <topology evidence="2 12">Multi-pass membrane protein</topology>
    </subcellularLocation>
</comment>
<keyword evidence="3 12" id="KW-0813">Transport</keyword>
<protein>
    <recommendedName>
        <fullName evidence="12">Innexin</fullName>
    </recommendedName>
</protein>
<dbReference type="Proteomes" id="UP001152759">
    <property type="component" value="Chromosome 2"/>
</dbReference>
<dbReference type="EMBL" id="OU963863">
    <property type="protein sequence ID" value="CAH0385750.1"/>
    <property type="molecule type" value="Genomic_DNA"/>
</dbReference>
<comment type="caution">
    <text evidence="12">Lacks conserved residue(s) required for the propagation of feature annotation.</text>
</comment>
<gene>
    <name evidence="12" type="primary">inx</name>
    <name evidence="13" type="ORF">BEMITA_LOCUS4944</name>
</gene>
<evidence type="ECO:0000313" key="14">
    <source>
        <dbReference type="Proteomes" id="UP001152759"/>
    </source>
</evidence>
<comment type="similarity">
    <text evidence="12">Belongs to the pannexin family.</text>
</comment>
<evidence type="ECO:0000256" key="5">
    <source>
        <dbReference type="ARBA" id="ARBA00022692"/>
    </source>
</evidence>
<dbReference type="GO" id="GO:0005886">
    <property type="term" value="C:plasma membrane"/>
    <property type="evidence" value="ECO:0007669"/>
    <property type="project" value="UniProtKB-SubCell"/>
</dbReference>
<feature type="transmembrane region" description="Helical" evidence="12">
    <location>
        <begin position="273"/>
        <end position="294"/>
    </location>
</feature>
<dbReference type="PRINTS" id="PR01262">
    <property type="entry name" value="INNEXIN"/>
</dbReference>
<reference evidence="13" key="1">
    <citation type="submission" date="2021-12" db="EMBL/GenBank/DDBJ databases">
        <authorList>
            <person name="King R."/>
        </authorList>
    </citation>
    <scope>NUCLEOTIDE SEQUENCE</scope>
</reference>
<dbReference type="Pfam" id="PF00876">
    <property type="entry name" value="Innexin"/>
    <property type="match status" value="1"/>
</dbReference>
<dbReference type="GO" id="GO:0005921">
    <property type="term" value="C:gap junction"/>
    <property type="evidence" value="ECO:0007669"/>
    <property type="project" value="UniProtKB-SubCell"/>
</dbReference>
<evidence type="ECO:0000256" key="11">
    <source>
        <dbReference type="ARBA" id="ARBA00023303"/>
    </source>
</evidence>
<accession>A0A9P0A4V8</accession>
<feature type="transmembrane region" description="Helical" evidence="12">
    <location>
        <begin position="181"/>
        <end position="204"/>
    </location>
</feature>
<dbReference type="PANTHER" id="PTHR11893:SF38">
    <property type="entry name" value="INNEXIN INX7"/>
    <property type="match status" value="1"/>
</dbReference>
<dbReference type="GO" id="GO:0034220">
    <property type="term" value="P:monoatomic ion transmembrane transport"/>
    <property type="evidence" value="ECO:0007669"/>
    <property type="project" value="UniProtKB-KW"/>
</dbReference>
<dbReference type="GO" id="GO:0005243">
    <property type="term" value="F:gap junction channel activity"/>
    <property type="evidence" value="ECO:0007669"/>
    <property type="project" value="TreeGrafter"/>
</dbReference>
<evidence type="ECO:0000256" key="7">
    <source>
        <dbReference type="ARBA" id="ARBA00022949"/>
    </source>
</evidence>
<keyword evidence="4" id="KW-1003">Cell membrane</keyword>
<evidence type="ECO:0000313" key="13">
    <source>
        <dbReference type="EMBL" id="CAH0385750.1"/>
    </source>
</evidence>
<evidence type="ECO:0000256" key="2">
    <source>
        <dbReference type="ARBA" id="ARBA00004651"/>
    </source>
</evidence>
<keyword evidence="9 12" id="KW-0406">Ion transport</keyword>
<dbReference type="PANTHER" id="PTHR11893">
    <property type="entry name" value="INNEXIN"/>
    <property type="match status" value="1"/>
</dbReference>